<keyword evidence="2" id="KW-1185">Reference proteome</keyword>
<proteinExistence type="predicted"/>
<dbReference type="Proteomes" id="UP000694001">
    <property type="component" value="Chromosome"/>
</dbReference>
<sequence>MRGATILYGHASHLEEISALARASGHRLIYASAPHHSDRPPAAMPVMPLERVAWGAAATVIALDAPERGEDGGFVANLARLAPLVPERVPILHPAALAFAPGTLARDHWALTGFPGSRNILVQAVLRALHGDDDEPAGLARHLGDAQALSLRRVVERTFGALPGFSYHIWPGLAAPHRAWVVVFSDHGWFVLDGLPYAGFLERAEGTHADWTPANQAFLEALGYRCFCVVRHPLNAIRLVLAKLGRSGQAGLAGGQILERAASRHRSAIEAALRPDAGLELIRFETALADPVAEIVRLGALLGQRVSSGRAAVLRDALQFRDLVGGPAPHLRDPLLDMGRGFSDAALAVLERCGTRALPDRLGYAWPAGAAAPALDLPELHGAALLHAPLDLLAEAVRQPPELPGVTVFAATKAMLDMGLAIAAVSLLPRFCRSLGPVRGPDGAPVSGSAPALG</sequence>
<dbReference type="RefSeq" id="WP_218286069.1">
    <property type="nucleotide sequence ID" value="NZ_CP076448.1"/>
</dbReference>
<evidence type="ECO:0000313" key="2">
    <source>
        <dbReference type="Proteomes" id="UP000694001"/>
    </source>
</evidence>
<protein>
    <submittedName>
        <fullName evidence="1">Uncharacterized protein</fullName>
    </submittedName>
</protein>
<organism evidence="1 2">
    <name type="scientific">Elioraea tepida</name>
    <dbReference type="NCBI Taxonomy" id="2843330"/>
    <lineage>
        <taxon>Bacteria</taxon>
        <taxon>Pseudomonadati</taxon>
        <taxon>Pseudomonadota</taxon>
        <taxon>Alphaproteobacteria</taxon>
        <taxon>Acetobacterales</taxon>
        <taxon>Elioraeaceae</taxon>
        <taxon>Elioraea</taxon>
    </lineage>
</organism>
<dbReference type="EMBL" id="CP076448">
    <property type="protein sequence ID" value="QXM25013.1"/>
    <property type="molecule type" value="Genomic_DNA"/>
</dbReference>
<dbReference type="KEGG" id="elio:KO353_01790"/>
<dbReference type="AlphaFoldDB" id="A0A975YK09"/>
<accession>A0A975YK09</accession>
<gene>
    <name evidence="1" type="ORF">KO353_01790</name>
</gene>
<name>A0A975YK09_9PROT</name>
<reference evidence="1" key="1">
    <citation type="submission" date="2021-06" db="EMBL/GenBank/DDBJ databases">
        <title>Elioraea tepida, sp. nov., a moderately thermophilic aerobic anoxygenic phototrophic bacterium isolated from an alkaline siliceous hot spring mat community in Yellowstone National Park, WY, USA.</title>
        <authorList>
            <person name="Saini M.K."/>
            <person name="Yoshida S."/>
            <person name="Sebastian A."/>
            <person name="Hirose S."/>
            <person name="Hara E."/>
            <person name="Tamaki H."/>
            <person name="Soulier N.T."/>
            <person name="Albert I."/>
            <person name="Hanada S."/>
            <person name="Bryant D.A."/>
            <person name="Tank M."/>
        </authorList>
    </citation>
    <scope>NUCLEOTIDE SEQUENCE</scope>
    <source>
        <strain evidence="1">MS-P2</strain>
    </source>
</reference>
<evidence type="ECO:0000313" key="1">
    <source>
        <dbReference type="EMBL" id="QXM25013.1"/>
    </source>
</evidence>